<dbReference type="SUPFAM" id="SSF53474">
    <property type="entry name" value="alpha/beta-Hydrolases"/>
    <property type="match status" value="1"/>
</dbReference>
<dbReference type="PANTHER" id="PTHR43903">
    <property type="entry name" value="NEUROLIGIN"/>
    <property type="match status" value="1"/>
</dbReference>
<evidence type="ECO:0000256" key="1">
    <source>
        <dbReference type="ARBA" id="ARBA00005964"/>
    </source>
</evidence>
<dbReference type="Gene3D" id="3.40.50.1820">
    <property type="entry name" value="alpha/beta hydrolase"/>
    <property type="match status" value="1"/>
</dbReference>
<organism evidence="3 4">
    <name type="scientific">Takifugu rubripes</name>
    <name type="common">Japanese pufferfish</name>
    <name type="synonym">Fugu rubripes</name>
    <dbReference type="NCBI Taxonomy" id="31033"/>
    <lineage>
        <taxon>Eukaryota</taxon>
        <taxon>Metazoa</taxon>
        <taxon>Chordata</taxon>
        <taxon>Craniata</taxon>
        <taxon>Vertebrata</taxon>
        <taxon>Euteleostomi</taxon>
        <taxon>Actinopterygii</taxon>
        <taxon>Neopterygii</taxon>
        <taxon>Teleostei</taxon>
        <taxon>Neoteleostei</taxon>
        <taxon>Acanthomorphata</taxon>
        <taxon>Eupercaria</taxon>
        <taxon>Tetraodontiformes</taxon>
        <taxon>Tetradontoidea</taxon>
        <taxon>Tetraodontidae</taxon>
        <taxon>Takifugu</taxon>
    </lineage>
</organism>
<proteinExistence type="inferred from homology"/>
<feature type="domain" description="Carboxylesterase type B" evidence="2">
    <location>
        <begin position="5"/>
        <end position="83"/>
    </location>
</feature>
<evidence type="ECO:0000313" key="4">
    <source>
        <dbReference type="Proteomes" id="UP000005226"/>
    </source>
</evidence>
<dbReference type="InterPro" id="IPR002018">
    <property type="entry name" value="CarbesteraseB"/>
</dbReference>
<dbReference type="InterPro" id="IPR029058">
    <property type="entry name" value="AB_hydrolase_fold"/>
</dbReference>
<comment type="similarity">
    <text evidence="1">Belongs to the type-B carboxylesterase/lipase family.</text>
</comment>
<dbReference type="Proteomes" id="UP000005226">
    <property type="component" value="Chromosome 9"/>
</dbReference>
<evidence type="ECO:0000313" key="3">
    <source>
        <dbReference type="Ensembl" id="ENSTRUP00000085542.1"/>
    </source>
</evidence>
<dbReference type="InterPro" id="IPR051093">
    <property type="entry name" value="Neuroligin/BSAL"/>
</dbReference>
<keyword evidence="4" id="KW-1185">Reference proteome</keyword>
<name>A0A674PIF7_TAKRU</name>
<dbReference type="Pfam" id="PF00135">
    <property type="entry name" value="COesterase"/>
    <property type="match status" value="1"/>
</dbReference>
<dbReference type="AlphaFoldDB" id="A0A674PIF7"/>
<dbReference type="Ensembl" id="ENSTRUT00000060038.1">
    <property type="protein sequence ID" value="ENSTRUP00000085542.1"/>
    <property type="gene ID" value="ENSTRUG00000031434.1"/>
</dbReference>
<protein>
    <recommendedName>
        <fullName evidence="2">Carboxylesterase type B domain-containing protein</fullName>
    </recommendedName>
</protein>
<sequence>LKDKRPSFVKSDHGDEIYSVFGYCFAVSHVQLSACSEEDEQLNKIMMSYWGNFARTGSPNGQGLVHWPKYGEKEDYLAIDCQSGFVFCVKRKISHFLGLFFKGENKTGNYVLKL</sequence>
<evidence type="ECO:0000259" key="2">
    <source>
        <dbReference type="Pfam" id="PF00135"/>
    </source>
</evidence>
<dbReference type="GeneTree" id="ENSGT00940000155200"/>
<reference evidence="3 4" key="1">
    <citation type="journal article" date="2011" name="Genome Biol. Evol.">
        <title>Integration of the genetic map and genome assembly of fugu facilitates insights into distinct features of genome evolution in teleosts and mammals.</title>
        <authorList>
            <person name="Kai W."/>
            <person name="Kikuchi K."/>
            <person name="Tohari S."/>
            <person name="Chew A.K."/>
            <person name="Tay A."/>
            <person name="Fujiwara A."/>
            <person name="Hosoya S."/>
            <person name="Suetake H."/>
            <person name="Naruse K."/>
            <person name="Brenner S."/>
            <person name="Suzuki Y."/>
            <person name="Venkatesh B."/>
        </authorList>
    </citation>
    <scope>NUCLEOTIDE SEQUENCE [LARGE SCALE GENOMIC DNA]</scope>
</reference>
<reference evidence="3" key="2">
    <citation type="submission" date="2025-08" db="UniProtKB">
        <authorList>
            <consortium name="Ensembl"/>
        </authorList>
    </citation>
    <scope>IDENTIFICATION</scope>
</reference>
<reference evidence="3" key="3">
    <citation type="submission" date="2025-09" db="UniProtKB">
        <authorList>
            <consortium name="Ensembl"/>
        </authorList>
    </citation>
    <scope>IDENTIFICATION</scope>
</reference>
<accession>A0A674PIF7</accession>